<evidence type="ECO:0000313" key="5">
    <source>
        <dbReference type="Proteomes" id="UP001164286"/>
    </source>
</evidence>
<dbReference type="GO" id="GO:0016853">
    <property type="term" value="F:isomerase activity"/>
    <property type="evidence" value="ECO:0007669"/>
    <property type="project" value="UniProtKB-KW"/>
</dbReference>
<dbReference type="Gene3D" id="3.10.310.10">
    <property type="entry name" value="Diaminopimelate Epimerase, Chain A, domain 1"/>
    <property type="match status" value="2"/>
</dbReference>
<dbReference type="Pfam" id="PF02567">
    <property type="entry name" value="PhzC-PhzF"/>
    <property type="match status" value="1"/>
</dbReference>
<feature type="active site" evidence="3">
    <location>
        <position position="52"/>
    </location>
</feature>
<evidence type="ECO:0000256" key="2">
    <source>
        <dbReference type="ARBA" id="ARBA00023235"/>
    </source>
</evidence>
<dbReference type="PANTHER" id="PTHR13774:SF17">
    <property type="entry name" value="PHENAZINE BIOSYNTHESIS-LIKE DOMAIN-CONTAINING PROTEIN"/>
    <property type="match status" value="1"/>
</dbReference>
<evidence type="ECO:0000256" key="1">
    <source>
        <dbReference type="ARBA" id="ARBA00008270"/>
    </source>
</evidence>
<evidence type="ECO:0000256" key="3">
    <source>
        <dbReference type="PIRSR" id="PIRSR016184-1"/>
    </source>
</evidence>
<dbReference type="RefSeq" id="XP_052944844.1">
    <property type="nucleotide sequence ID" value="XM_053092591.1"/>
</dbReference>
<sequence>MSLPFYLVNAFTLPTSPHSGNQAAVVVLPASHPKEADDEWKQLTARDFNFAETAFVTKREDGKWGLRWWTPAVEVTLCGHATLAAATALFTLHPAESSVTFTTRWAGDLVATRRTTPPSSGSETKPSLDVSISLPALDAEALKNVDGSQTSQLFQDVTQLVLAAAPKLGGPDAVKDVFGFQWGGEDSVIVQLESSVDIAALKVDLKTVLEISKGLVILTQVVPGESSSGRLVIRSRVFAPGVGIDEDPVTGAAHAFLTSYYTSPTIFAQLPSSVTEGSTPETVVLDAYQMSERQGRLECRLEKGGRVELVGRGVIWGKGDLSL</sequence>
<evidence type="ECO:0000313" key="4">
    <source>
        <dbReference type="EMBL" id="KAI9635067.1"/>
    </source>
</evidence>
<dbReference type="PIRSF" id="PIRSF016184">
    <property type="entry name" value="PhzC_PhzF"/>
    <property type="match status" value="1"/>
</dbReference>
<gene>
    <name evidence="4" type="ORF">MKK02DRAFT_43747</name>
</gene>
<dbReference type="EMBL" id="JAKWFO010000005">
    <property type="protein sequence ID" value="KAI9635067.1"/>
    <property type="molecule type" value="Genomic_DNA"/>
</dbReference>
<dbReference type="GeneID" id="77731796"/>
<organism evidence="4 5">
    <name type="scientific">Dioszegia hungarica</name>
    <dbReference type="NCBI Taxonomy" id="4972"/>
    <lineage>
        <taxon>Eukaryota</taxon>
        <taxon>Fungi</taxon>
        <taxon>Dikarya</taxon>
        <taxon>Basidiomycota</taxon>
        <taxon>Agaricomycotina</taxon>
        <taxon>Tremellomycetes</taxon>
        <taxon>Tremellales</taxon>
        <taxon>Bulleribasidiaceae</taxon>
        <taxon>Dioszegia</taxon>
    </lineage>
</organism>
<proteinExistence type="inferred from homology"/>
<comment type="similarity">
    <text evidence="1">Belongs to the PhzF family.</text>
</comment>
<dbReference type="InterPro" id="IPR003719">
    <property type="entry name" value="Phenazine_PhzF-like"/>
</dbReference>
<name>A0AA38LRY2_9TREE</name>
<keyword evidence="5" id="KW-1185">Reference proteome</keyword>
<dbReference type="AlphaFoldDB" id="A0AA38LRY2"/>
<evidence type="ECO:0008006" key="6">
    <source>
        <dbReference type="Google" id="ProtNLM"/>
    </source>
</evidence>
<keyword evidence="2" id="KW-0413">Isomerase</keyword>
<dbReference type="SUPFAM" id="SSF54506">
    <property type="entry name" value="Diaminopimelate epimerase-like"/>
    <property type="match status" value="1"/>
</dbReference>
<dbReference type="Proteomes" id="UP001164286">
    <property type="component" value="Unassembled WGS sequence"/>
</dbReference>
<comment type="caution">
    <text evidence="4">The sequence shown here is derived from an EMBL/GenBank/DDBJ whole genome shotgun (WGS) entry which is preliminary data.</text>
</comment>
<accession>A0AA38LRY2</accession>
<reference evidence="4" key="1">
    <citation type="journal article" date="2022" name="G3 (Bethesda)">
        <title>High quality genome of the basidiomycete yeast Dioszegia hungarica PDD-24b-2 isolated from cloud water.</title>
        <authorList>
            <person name="Jarrige D."/>
            <person name="Haridas S."/>
            <person name="Bleykasten-Grosshans C."/>
            <person name="Joly M."/>
            <person name="Nadalig T."/>
            <person name="Sancelme M."/>
            <person name="Vuilleumier S."/>
            <person name="Grigoriev I.V."/>
            <person name="Amato P."/>
            <person name="Bringel F."/>
        </authorList>
    </citation>
    <scope>NUCLEOTIDE SEQUENCE</scope>
    <source>
        <strain evidence="4">PDD-24b-2</strain>
    </source>
</reference>
<dbReference type="GO" id="GO:0005737">
    <property type="term" value="C:cytoplasm"/>
    <property type="evidence" value="ECO:0007669"/>
    <property type="project" value="TreeGrafter"/>
</dbReference>
<dbReference type="PANTHER" id="PTHR13774">
    <property type="entry name" value="PHENAZINE BIOSYNTHESIS PROTEIN"/>
    <property type="match status" value="1"/>
</dbReference>
<protein>
    <recommendedName>
        <fullName evidence="6">Diaminopimelate epimerase-like protein</fullName>
    </recommendedName>
</protein>